<dbReference type="SMART" id="SM00028">
    <property type="entry name" value="TPR"/>
    <property type="match status" value="3"/>
</dbReference>
<organism evidence="5">
    <name type="scientific">Trieres chinensis</name>
    <name type="common">Marine centric diatom</name>
    <name type="synonym">Odontella sinensis</name>
    <dbReference type="NCBI Taxonomy" id="1514140"/>
    <lineage>
        <taxon>Eukaryota</taxon>
        <taxon>Sar</taxon>
        <taxon>Stramenopiles</taxon>
        <taxon>Ochrophyta</taxon>
        <taxon>Bacillariophyta</taxon>
        <taxon>Mediophyceae</taxon>
        <taxon>Biddulphiophycidae</taxon>
        <taxon>Eupodiscales</taxon>
        <taxon>Parodontellaceae</taxon>
        <taxon>Trieres</taxon>
    </lineage>
</organism>
<dbReference type="Gene3D" id="1.25.40.10">
    <property type="entry name" value="Tetratricopeptide repeat domain"/>
    <property type="match status" value="1"/>
</dbReference>
<feature type="compositionally biased region" description="Basic and acidic residues" evidence="4">
    <location>
        <begin position="77"/>
        <end position="100"/>
    </location>
</feature>
<evidence type="ECO:0000256" key="2">
    <source>
        <dbReference type="ARBA" id="ARBA00022803"/>
    </source>
</evidence>
<sequence>MTEEDIPAATAAAAAAENDDETVSSSSISSSSTKGKAGRTDYASWDRVATSLLTETDAEEKAEQEASSEALGLSTRPRSEAEAEERRKAAEAQKTKRRLDEFKKREGNVIQVLRGALNGVAGEGSAGGQPTKFVTREDLEAGRRVLTLCDADGPGRVVVTSDLSLLESTVPSNAKLTPKKYEGDVENAAPELPQGGGGKAMGLIKLNLRNLNSCTVIVRCKIITGTIEISDCENLTVRVEKEATVATVQADLCENLRVEYRDAPSGKGSFGMAPGQREKFYWGDDADDRIFHAGVKGLSVSMYRDGYLECETAKALNYLELGAKASGNASAEEVQFITSVKDGELVTNRAEAWGKRPEPSSAPSPSSVPAEGGKSPDPTAASNAAPETDNANDEDDEVEEIYASMTQEQIDVVIHNCESQKAKGNEAFGAGEYAQAVLLYSLALDKAAELPDEAEARAAIASSGKSGKGEGGATVKQLFPRHVVLSNRSASFLKLGEHAKALEDATAASVLDPSYVKGHFRMGLALHAMKRYSEALLALGRAEKLEPKNKQIKNALTFAERGMREEMRRRMEGR</sequence>
<gene>
    <name evidence="5" type="ORF">OSIN01602_LOCUS5027</name>
</gene>
<evidence type="ECO:0000256" key="1">
    <source>
        <dbReference type="ARBA" id="ARBA00022737"/>
    </source>
</evidence>
<dbReference type="SUPFAM" id="SSF48452">
    <property type="entry name" value="TPR-like"/>
    <property type="match status" value="1"/>
</dbReference>
<dbReference type="AlphaFoldDB" id="A0A7S1Z5Z0"/>
<keyword evidence="2 3" id="KW-0802">TPR repeat</keyword>
<evidence type="ECO:0000256" key="3">
    <source>
        <dbReference type="PROSITE-ProRule" id="PRU00339"/>
    </source>
</evidence>
<dbReference type="PANTHER" id="PTHR45831:SF2">
    <property type="entry name" value="LD24721P"/>
    <property type="match status" value="1"/>
</dbReference>
<dbReference type="GO" id="GO:0072380">
    <property type="term" value="C:TRC complex"/>
    <property type="evidence" value="ECO:0007669"/>
    <property type="project" value="TreeGrafter"/>
</dbReference>
<feature type="compositionally biased region" description="Low complexity" evidence="4">
    <location>
        <begin position="359"/>
        <end position="371"/>
    </location>
</feature>
<proteinExistence type="predicted"/>
<dbReference type="PANTHER" id="PTHR45831">
    <property type="entry name" value="LD24721P"/>
    <property type="match status" value="1"/>
</dbReference>
<protein>
    <submittedName>
        <fullName evidence="5">Uncharacterized protein</fullName>
    </submittedName>
</protein>
<dbReference type="InterPro" id="IPR011990">
    <property type="entry name" value="TPR-like_helical_dom_sf"/>
</dbReference>
<dbReference type="GO" id="GO:0016020">
    <property type="term" value="C:membrane"/>
    <property type="evidence" value="ECO:0007669"/>
    <property type="project" value="TreeGrafter"/>
</dbReference>
<dbReference type="InterPro" id="IPR047150">
    <property type="entry name" value="SGT"/>
</dbReference>
<dbReference type="GO" id="GO:0006620">
    <property type="term" value="P:post-translational protein targeting to endoplasmic reticulum membrane"/>
    <property type="evidence" value="ECO:0007669"/>
    <property type="project" value="TreeGrafter"/>
</dbReference>
<keyword evidence="1" id="KW-0677">Repeat</keyword>
<name>A0A7S1Z5Z0_TRICV</name>
<accession>A0A7S1Z5Z0</accession>
<dbReference type="PROSITE" id="PS50005">
    <property type="entry name" value="TPR"/>
    <property type="match status" value="1"/>
</dbReference>
<feature type="region of interest" description="Disordered" evidence="4">
    <location>
        <begin position="1"/>
        <end position="100"/>
    </location>
</feature>
<reference evidence="5" key="1">
    <citation type="submission" date="2021-01" db="EMBL/GenBank/DDBJ databases">
        <authorList>
            <person name="Corre E."/>
            <person name="Pelletier E."/>
            <person name="Niang G."/>
            <person name="Scheremetjew M."/>
            <person name="Finn R."/>
            <person name="Kale V."/>
            <person name="Holt S."/>
            <person name="Cochrane G."/>
            <person name="Meng A."/>
            <person name="Brown T."/>
            <person name="Cohen L."/>
        </authorList>
    </citation>
    <scope>NUCLEOTIDE SEQUENCE</scope>
    <source>
        <strain evidence="5">Grunow 1884</strain>
    </source>
</reference>
<dbReference type="InterPro" id="IPR019734">
    <property type="entry name" value="TPR_rpt"/>
</dbReference>
<dbReference type="GO" id="GO:0060090">
    <property type="term" value="F:molecular adaptor activity"/>
    <property type="evidence" value="ECO:0007669"/>
    <property type="project" value="TreeGrafter"/>
</dbReference>
<dbReference type="EMBL" id="HBGO01009137">
    <property type="protein sequence ID" value="CAD9329147.1"/>
    <property type="molecule type" value="Transcribed_RNA"/>
</dbReference>
<evidence type="ECO:0000313" key="5">
    <source>
        <dbReference type="EMBL" id="CAD9329147.1"/>
    </source>
</evidence>
<feature type="region of interest" description="Disordered" evidence="4">
    <location>
        <begin position="351"/>
        <end position="395"/>
    </location>
</feature>
<feature type="repeat" description="TPR" evidence="3">
    <location>
        <begin position="516"/>
        <end position="549"/>
    </location>
</feature>
<evidence type="ECO:0000256" key="4">
    <source>
        <dbReference type="SAM" id="MobiDB-lite"/>
    </source>
</evidence>